<accession>A0A0C3QPN7</accession>
<evidence type="ECO:0000313" key="2">
    <source>
        <dbReference type="EMBL" id="KIO30291.1"/>
    </source>
</evidence>
<feature type="compositionally biased region" description="Acidic residues" evidence="1">
    <location>
        <begin position="259"/>
        <end position="269"/>
    </location>
</feature>
<organism evidence="2 3">
    <name type="scientific">Tulasnella calospora MUT 4182</name>
    <dbReference type="NCBI Taxonomy" id="1051891"/>
    <lineage>
        <taxon>Eukaryota</taxon>
        <taxon>Fungi</taxon>
        <taxon>Dikarya</taxon>
        <taxon>Basidiomycota</taxon>
        <taxon>Agaricomycotina</taxon>
        <taxon>Agaricomycetes</taxon>
        <taxon>Cantharellales</taxon>
        <taxon>Tulasnellaceae</taxon>
        <taxon>Tulasnella</taxon>
    </lineage>
</organism>
<reference evidence="3" key="2">
    <citation type="submission" date="2015-01" db="EMBL/GenBank/DDBJ databases">
        <title>Evolutionary Origins and Diversification of the Mycorrhizal Mutualists.</title>
        <authorList>
            <consortium name="DOE Joint Genome Institute"/>
            <consortium name="Mycorrhizal Genomics Consortium"/>
            <person name="Kohler A."/>
            <person name="Kuo A."/>
            <person name="Nagy L.G."/>
            <person name="Floudas D."/>
            <person name="Copeland A."/>
            <person name="Barry K.W."/>
            <person name="Cichocki N."/>
            <person name="Veneault-Fourrey C."/>
            <person name="LaButti K."/>
            <person name="Lindquist E.A."/>
            <person name="Lipzen A."/>
            <person name="Lundell T."/>
            <person name="Morin E."/>
            <person name="Murat C."/>
            <person name="Riley R."/>
            <person name="Ohm R."/>
            <person name="Sun H."/>
            <person name="Tunlid A."/>
            <person name="Henrissat B."/>
            <person name="Grigoriev I.V."/>
            <person name="Hibbett D.S."/>
            <person name="Martin F."/>
        </authorList>
    </citation>
    <scope>NUCLEOTIDE SEQUENCE [LARGE SCALE GENOMIC DNA]</scope>
    <source>
        <strain evidence="3">MUT 4182</strain>
    </source>
</reference>
<dbReference type="HOGENOM" id="CLU_1035089_0_0_1"/>
<reference evidence="2 3" key="1">
    <citation type="submission" date="2014-04" db="EMBL/GenBank/DDBJ databases">
        <authorList>
            <consortium name="DOE Joint Genome Institute"/>
            <person name="Kuo A."/>
            <person name="Girlanda M."/>
            <person name="Perotto S."/>
            <person name="Kohler A."/>
            <person name="Nagy L.G."/>
            <person name="Floudas D."/>
            <person name="Copeland A."/>
            <person name="Barry K.W."/>
            <person name="Cichocki N."/>
            <person name="Veneault-Fourrey C."/>
            <person name="LaButti K."/>
            <person name="Lindquist E.A."/>
            <person name="Lipzen A."/>
            <person name="Lundell T."/>
            <person name="Morin E."/>
            <person name="Murat C."/>
            <person name="Sun H."/>
            <person name="Tunlid A."/>
            <person name="Henrissat B."/>
            <person name="Grigoriev I.V."/>
            <person name="Hibbett D.S."/>
            <person name="Martin F."/>
            <person name="Nordberg H.P."/>
            <person name="Cantor M.N."/>
            <person name="Hua S.X."/>
        </authorList>
    </citation>
    <scope>NUCLEOTIDE SEQUENCE [LARGE SCALE GENOMIC DNA]</scope>
    <source>
        <strain evidence="2 3">MUT 4182</strain>
    </source>
</reference>
<name>A0A0C3QPN7_9AGAM</name>
<dbReference type="AlphaFoldDB" id="A0A0C3QPN7"/>
<feature type="compositionally biased region" description="Polar residues" evidence="1">
    <location>
        <begin position="205"/>
        <end position="218"/>
    </location>
</feature>
<evidence type="ECO:0000313" key="3">
    <source>
        <dbReference type="Proteomes" id="UP000054248"/>
    </source>
</evidence>
<feature type="region of interest" description="Disordered" evidence="1">
    <location>
        <begin position="202"/>
        <end position="269"/>
    </location>
</feature>
<sequence>MDLQPPPPTLSYDANKTLPIPQLRSLRTHIHNLRGRIAELHATIHGYGDPSPPTWPDVLNKYNNVLQQTALISEQLSMSMTPPGSLAAAVAASQAQSENWPRPPHNSLTHLLIHPLAPVPLELNNYVGNLVHTNRSLDVITGDDQAAAPFQKNVDQPFQDTVDDMRSIRDEHDARASRALRAVEMLKEHFPLRARPDFSQEMDQDQANLEQEGASQDNESAEEEVEQQVQVEREPSISSQRSHPINDSTSEPTAGRPDEDLDDLFEEVA</sequence>
<evidence type="ECO:0008006" key="4">
    <source>
        <dbReference type="Google" id="ProtNLM"/>
    </source>
</evidence>
<dbReference type="Gene3D" id="1.20.58.1710">
    <property type="match status" value="1"/>
</dbReference>
<proteinExistence type="predicted"/>
<gene>
    <name evidence="2" type="ORF">M407DRAFT_20561</name>
</gene>
<dbReference type="EMBL" id="KN822973">
    <property type="protein sequence ID" value="KIO30291.1"/>
    <property type="molecule type" value="Genomic_DNA"/>
</dbReference>
<evidence type="ECO:0000256" key="1">
    <source>
        <dbReference type="SAM" id="MobiDB-lite"/>
    </source>
</evidence>
<feature type="compositionally biased region" description="Polar residues" evidence="1">
    <location>
        <begin position="236"/>
        <end position="252"/>
    </location>
</feature>
<dbReference type="OrthoDB" id="5568181at2759"/>
<protein>
    <recommendedName>
        <fullName evidence="4">Mediator complex subunit 8</fullName>
    </recommendedName>
</protein>
<dbReference type="Proteomes" id="UP000054248">
    <property type="component" value="Unassembled WGS sequence"/>
</dbReference>
<keyword evidence="3" id="KW-1185">Reference proteome</keyword>